<accession>A0A7S2V9A2</accession>
<protein>
    <submittedName>
        <fullName evidence="1">Uncharacterized protein</fullName>
    </submittedName>
</protein>
<reference evidence="1" key="1">
    <citation type="submission" date="2021-01" db="EMBL/GenBank/DDBJ databases">
        <authorList>
            <person name="Corre E."/>
            <person name="Pelletier E."/>
            <person name="Niang G."/>
            <person name="Scheremetjew M."/>
            <person name="Finn R."/>
            <person name="Kale V."/>
            <person name="Holt S."/>
            <person name="Cochrane G."/>
            <person name="Meng A."/>
            <person name="Brown T."/>
            <person name="Cohen L."/>
        </authorList>
    </citation>
    <scope>NUCLEOTIDE SEQUENCE</scope>
    <source>
        <strain evidence="1">CCMP125</strain>
    </source>
</reference>
<gene>
    <name evidence="1" type="ORF">APAL1065_LOCUS467</name>
</gene>
<dbReference type="AlphaFoldDB" id="A0A7S2V9A2"/>
<dbReference type="EMBL" id="HBHT01000751">
    <property type="protein sequence ID" value="CAD9940264.1"/>
    <property type="molecule type" value="Transcribed_RNA"/>
</dbReference>
<sequence>MVILRMAVSATRMLGPQSFGARNVLMLLLLTLIMMILIHTNAFGLQSRHGRLPRYSFHKGQSSSESECQSAWEDFSFGTIESPPQQPLIGSPASGATTKQIDCQRRSMVNAIAFLGVSLSYPRPSSSRNLPETYATSSNPGSLESLVPLVRMEHELLSLIDQVQSLIAEQKRVSNSSVDNGKLQQMLREFPTRILGSNAKTSKKTTNPNLVGTLPTEESQFKALFDAYSEPVSYKTKFLDQNAFLVYYTKGYDGPGRPSFEQVETESDAKQKRQFGARNEAWVAWDDVVAAATEWSHNPKLQEQLLLSGDNKNNEILEQDFLEPLQQALEAVQRYLKDAPSKDVDEARSQLL</sequence>
<proteinExistence type="predicted"/>
<name>A0A7S2V9A2_9STRA</name>
<evidence type="ECO:0000313" key="1">
    <source>
        <dbReference type="EMBL" id="CAD9940264.1"/>
    </source>
</evidence>
<organism evidence="1">
    <name type="scientific">Entomoneis paludosa</name>
    <dbReference type="NCBI Taxonomy" id="265537"/>
    <lineage>
        <taxon>Eukaryota</taxon>
        <taxon>Sar</taxon>
        <taxon>Stramenopiles</taxon>
        <taxon>Ochrophyta</taxon>
        <taxon>Bacillariophyta</taxon>
        <taxon>Bacillariophyceae</taxon>
        <taxon>Bacillariophycidae</taxon>
        <taxon>Entomoneidaceae</taxon>
        <taxon>Entomoneis</taxon>
    </lineage>
</organism>